<proteinExistence type="predicted"/>
<dbReference type="RefSeq" id="WP_163457416.1">
    <property type="nucleotide sequence ID" value="NZ_JAAGOH010000010.1"/>
</dbReference>
<dbReference type="Pfam" id="PF08818">
    <property type="entry name" value="DUF1801"/>
    <property type="match status" value="1"/>
</dbReference>
<dbReference type="Gene3D" id="3.90.1150.200">
    <property type="match status" value="1"/>
</dbReference>
<sequence length="138" mass="14895">MRSSARPKALVAAWFDFLSPAQRPACEVLQRAVRLAVPEVQEAVKWGNLVFSVNEVVFMALVPHKAHVHLQVLNGSLLPPGLAPLEGTGRGSRNLRVRLTQPVDVPLVEALAAASAQLARGQVRERPWREAPAEGGTA</sequence>
<feature type="domain" description="YdhG-like" evidence="1">
    <location>
        <begin position="22"/>
        <end position="114"/>
    </location>
</feature>
<protein>
    <submittedName>
        <fullName evidence="2">DUF1801 domain-containing protein</fullName>
    </submittedName>
</protein>
<accession>A0A7C9TKV9</accession>
<dbReference type="AlphaFoldDB" id="A0A7C9TKV9"/>
<reference evidence="2 3" key="1">
    <citation type="submission" date="2020-02" db="EMBL/GenBank/DDBJ databases">
        <title>Ideonella bacterium strain TBM-1.</title>
        <authorList>
            <person name="Chen W.-M."/>
        </authorList>
    </citation>
    <scope>NUCLEOTIDE SEQUENCE [LARGE SCALE GENOMIC DNA]</scope>
    <source>
        <strain evidence="2 3">TBM-1</strain>
    </source>
</reference>
<name>A0A7C9TKV9_9BURK</name>
<evidence type="ECO:0000313" key="2">
    <source>
        <dbReference type="EMBL" id="NDY91565.1"/>
    </source>
</evidence>
<gene>
    <name evidence="2" type="ORF">G3A44_10250</name>
</gene>
<dbReference type="Proteomes" id="UP000484255">
    <property type="component" value="Unassembled WGS sequence"/>
</dbReference>
<evidence type="ECO:0000259" key="1">
    <source>
        <dbReference type="Pfam" id="PF08818"/>
    </source>
</evidence>
<keyword evidence="3" id="KW-1185">Reference proteome</keyword>
<comment type="caution">
    <text evidence="2">The sequence shown here is derived from an EMBL/GenBank/DDBJ whole genome shotgun (WGS) entry which is preliminary data.</text>
</comment>
<dbReference type="SUPFAM" id="SSF159888">
    <property type="entry name" value="YdhG-like"/>
    <property type="match status" value="1"/>
</dbReference>
<evidence type="ECO:0000313" key="3">
    <source>
        <dbReference type="Proteomes" id="UP000484255"/>
    </source>
</evidence>
<organism evidence="2 3">
    <name type="scientific">Ideonella livida</name>
    <dbReference type="NCBI Taxonomy" id="2707176"/>
    <lineage>
        <taxon>Bacteria</taxon>
        <taxon>Pseudomonadati</taxon>
        <taxon>Pseudomonadota</taxon>
        <taxon>Betaproteobacteria</taxon>
        <taxon>Burkholderiales</taxon>
        <taxon>Sphaerotilaceae</taxon>
        <taxon>Ideonella</taxon>
    </lineage>
</organism>
<dbReference type="InterPro" id="IPR014922">
    <property type="entry name" value="YdhG-like"/>
</dbReference>
<dbReference type="EMBL" id="JAAGOH010000010">
    <property type="protein sequence ID" value="NDY91565.1"/>
    <property type="molecule type" value="Genomic_DNA"/>
</dbReference>